<dbReference type="AlphaFoldDB" id="A0A9P5Z2W0"/>
<sequence length="54" mass="6464">MMRFSKESKRRRCPINEVPYDILREIFTRCLPTVEYSLHDRQPNAKVAPILLCQ</sequence>
<dbReference type="OrthoDB" id="2269034at2759"/>
<feature type="non-terminal residue" evidence="1">
    <location>
        <position position="54"/>
    </location>
</feature>
<reference evidence="1" key="1">
    <citation type="submission" date="2020-11" db="EMBL/GenBank/DDBJ databases">
        <authorList>
            <consortium name="DOE Joint Genome Institute"/>
            <person name="Ahrendt S."/>
            <person name="Riley R."/>
            <person name="Andreopoulos W."/>
            <person name="Labutti K."/>
            <person name="Pangilinan J."/>
            <person name="Ruiz-Duenas F.J."/>
            <person name="Barrasa J.M."/>
            <person name="Sanchez-Garcia M."/>
            <person name="Camarero S."/>
            <person name="Miyauchi S."/>
            <person name="Serrano A."/>
            <person name="Linde D."/>
            <person name="Babiker R."/>
            <person name="Drula E."/>
            <person name="Ayuso-Fernandez I."/>
            <person name="Pacheco R."/>
            <person name="Padilla G."/>
            <person name="Ferreira P."/>
            <person name="Barriuso J."/>
            <person name="Kellner H."/>
            <person name="Castanera R."/>
            <person name="Alfaro M."/>
            <person name="Ramirez L."/>
            <person name="Pisabarro A.G."/>
            <person name="Kuo A."/>
            <person name="Tritt A."/>
            <person name="Lipzen A."/>
            <person name="He G."/>
            <person name="Yan M."/>
            <person name="Ng V."/>
            <person name="Cullen D."/>
            <person name="Martin F."/>
            <person name="Rosso M.-N."/>
            <person name="Henrissat B."/>
            <person name="Hibbett D."/>
            <person name="Martinez A.T."/>
            <person name="Grigoriev I.V."/>
        </authorList>
    </citation>
    <scope>NUCLEOTIDE SEQUENCE</scope>
    <source>
        <strain evidence="1">CIRM-BRFM 674</strain>
    </source>
</reference>
<protein>
    <submittedName>
        <fullName evidence="1">Uncharacterized protein</fullName>
    </submittedName>
</protein>
<dbReference type="Proteomes" id="UP000807469">
    <property type="component" value="Unassembled WGS sequence"/>
</dbReference>
<dbReference type="EMBL" id="MU155195">
    <property type="protein sequence ID" value="KAF9480408.1"/>
    <property type="molecule type" value="Genomic_DNA"/>
</dbReference>
<organism evidence="1 2">
    <name type="scientific">Pholiota conissans</name>
    <dbReference type="NCBI Taxonomy" id="109636"/>
    <lineage>
        <taxon>Eukaryota</taxon>
        <taxon>Fungi</taxon>
        <taxon>Dikarya</taxon>
        <taxon>Basidiomycota</taxon>
        <taxon>Agaricomycotina</taxon>
        <taxon>Agaricomycetes</taxon>
        <taxon>Agaricomycetidae</taxon>
        <taxon>Agaricales</taxon>
        <taxon>Agaricineae</taxon>
        <taxon>Strophariaceae</taxon>
        <taxon>Pholiota</taxon>
    </lineage>
</organism>
<comment type="caution">
    <text evidence="1">The sequence shown here is derived from an EMBL/GenBank/DDBJ whole genome shotgun (WGS) entry which is preliminary data.</text>
</comment>
<accession>A0A9P5Z2W0</accession>
<name>A0A9P5Z2W0_9AGAR</name>
<keyword evidence="2" id="KW-1185">Reference proteome</keyword>
<proteinExistence type="predicted"/>
<gene>
    <name evidence="1" type="ORF">BDN70DRAFT_920577</name>
</gene>
<evidence type="ECO:0000313" key="1">
    <source>
        <dbReference type="EMBL" id="KAF9480408.1"/>
    </source>
</evidence>
<evidence type="ECO:0000313" key="2">
    <source>
        <dbReference type="Proteomes" id="UP000807469"/>
    </source>
</evidence>